<evidence type="ECO:0000313" key="1">
    <source>
        <dbReference type="EMBL" id="CDF38173.1"/>
    </source>
</evidence>
<dbReference type="Proteomes" id="UP000012073">
    <property type="component" value="Unassembled WGS sequence"/>
</dbReference>
<dbReference type="Gramene" id="CDF38173">
    <property type="protein sequence ID" value="CDF38173"/>
    <property type="gene ID" value="CHC_T00006055001"/>
</dbReference>
<keyword evidence="2" id="KW-1185">Reference proteome</keyword>
<accession>R7QK85</accession>
<dbReference type="RefSeq" id="XP_005718042.1">
    <property type="nucleotide sequence ID" value="XM_005717985.1"/>
</dbReference>
<gene>
    <name evidence="1" type="ORF">CHC_T00006055001</name>
</gene>
<dbReference type="EMBL" id="HG001899">
    <property type="protein sequence ID" value="CDF38173.1"/>
    <property type="molecule type" value="Genomic_DNA"/>
</dbReference>
<name>R7QK85_CHOCR</name>
<evidence type="ECO:0000313" key="2">
    <source>
        <dbReference type="Proteomes" id="UP000012073"/>
    </source>
</evidence>
<dbReference type="KEGG" id="ccp:CHC_T00006055001"/>
<dbReference type="GeneID" id="17325760"/>
<dbReference type="AlphaFoldDB" id="R7QK85"/>
<reference evidence="2" key="1">
    <citation type="journal article" date="2013" name="Proc. Natl. Acad. Sci. U.S.A.">
        <title>Genome structure and metabolic features in the red seaweed Chondrus crispus shed light on evolution of the Archaeplastida.</title>
        <authorList>
            <person name="Collen J."/>
            <person name="Porcel B."/>
            <person name="Carre W."/>
            <person name="Ball S.G."/>
            <person name="Chaparro C."/>
            <person name="Tonon T."/>
            <person name="Barbeyron T."/>
            <person name="Michel G."/>
            <person name="Noel B."/>
            <person name="Valentin K."/>
            <person name="Elias M."/>
            <person name="Artiguenave F."/>
            <person name="Arun A."/>
            <person name="Aury J.M."/>
            <person name="Barbosa-Neto J.F."/>
            <person name="Bothwell J.H."/>
            <person name="Bouget F.Y."/>
            <person name="Brillet L."/>
            <person name="Cabello-Hurtado F."/>
            <person name="Capella-Gutierrez S."/>
            <person name="Charrier B."/>
            <person name="Cladiere L."/>
            <person name="Cock J.M."/>
            <person name="Coelho S.M."/>
            <person name="Colleoni C."/>
            <person name="Czjzek M."/>
            <person name="Da Silva C."/>
            <person name="Delage L."/>
            <person name="Denoeud F."/>
            <person name="Deschamps P."/>
            <person name="Dittami S.M."/>
            <person name="Gabaldon T."/>
            <person name="Gachon C.M."/>
            <person name="Groisillier A."/>
            <person name="Herve C."/>
            <person name="Jabbari K."/>
            <person name="Katinka M."/>
            <person name="Kloareg B."/>
            <person name="Kowalczyk N."/>
            <person name="Labadie K."/>
            <person name="Leblanc C."/>
            <person name="Lopez P.J."/>
            <person name="McLachlan D.H."/>
            <person name="Meslet-Cladiere L."/>
            <person name="Moustafa A."/>
            <person name="Nehr Z."/>
            <person name="Nyvall Collen P."/>
            <person name="Panaud O."/>
            <person name="Partensky F."/>
            <person name="Poulain J."/>
            <person name="Rensing S.A."/>
            <person name="Rousvoal S."/>
            <person name="Samson G."/>
            <person name="Symeonidi A."/>
            <person name="Weissenbach J."/>
            <person name="Zambounis A."/>
            <person name="Wincker P."/>
            <person name="Boyen C."/>
        </authorList>
    </citation>
    <scope>NUCLEOTIDE SEQUENCE [LARGE SCALE GENOMIC DNA]</scope>
    <source>
        <strain evidence="2">cv. Stackhouse</strain>
    </source>
</reference>
<organism evidence="1 2">
    <name type="scientific">Chondrus crispus</name>
    <name type="common">Carrageen Irish moss</name>
    <name type="synonym">Polymorpha crispa</name>
    <dbReference type="NCBI Taxonomy" id="2769"/>
    <lineage>
        <taxon>Eukaryota</taxon>
        <taxon>Rhodophyta</taxon>
        <taxon>Florideophyceae</taxon>
        <taxon>Rhodymeniophycidae</taxon>
        <taxon>Gigartinales</taxon>
        <taxon>Gigartinaceae</taxon>
        <taxon>Chondrus</taxon>
    </lineage>
</organism>
<protein>
    <submittedName>
        <fullName evidence="1">Uncharacterized protein</fullName>
    </submittedName>
</protein>
<sequence>MKFLICVPNTASQDYSNKHTLHFIHLNKHIGQHYLRCKSSLCDQSRLTCQMACQMVDTRDFIKSCFCAQLRAKTAR</sequence>
<proteinExistence type="predicted"/>